<dbReference type="GO" id="GO:0016787">
    <property type="term" value="F:hydrolase activity"/>
    <property type="evidence" value="ECO:0007669"/>
    <property type="project" value="UniProtKB-KW"/>
</dbReference>
<dbReference type="InterPro" id="IPR000073">
    <property type="entry name" value="AB_hydrolase_1"/>
</dbReference>
<dbReference type="PANTHER" id="PTHR43798:SF33">
    <property type="entry name" value="HYDROLASE, PUTATIVE (AFU_ORTHOLOGUE AFUA_2G14860)-RELATED"/>
    <property type="match status" value="1"/>
</dbReference>
<gene>
    <name evidence="2" type="ORF">ACFO3D_18415</name>
</gene>
<dbReference type="InterPro" id="IPR029058">
    <property type="entry name" value="AB_hydrolase_fold"/>
</dbReference>
<dbReference type="SUPFAM" id="SSF53474">
    <property type="entry name" value="alpha/beta-Hydrolases"/>
    <property type="match status" value="1"/>
</dbReference>
<evidence type="ECO:0000313" key="3">
    <source>
        <dbReference type="Proteomes" id="UP001595989"/>
    </source>
</evidence>
<dbReference type="EMBL" id="JBHSFU010000015">
    <property type="protein sequence ID" value="MFC4560136.1"/>
    <property type="molecule type" value="Genomic_DNA"/>
</dbReference>
<reference evidence="3" key="1">
    <citation type="journal article" date="2019" name="Int. J. Syst. Evol. Microbiol.">
        <title>The Global Catalogue of Microorganisms (GCM) 10K type strain sequencing project: providing services to taxonomists for standard genome sequencing and annotation.</title>
        <authorList>
            <consortium name="The Broad Institute Genomics Platform"/>
            <consortium name="The Broad Institute Genome Sequencing Center for Infectious Disease"/>
            <person name="Wu L."/>
            <person name="Ma J."/>
        </authorList>
    </citation>
    <scope>NUCLEOTIDE SEQUENCE [LARGE SCALE GENOMIC DNA]</scope>
    <source>
        <strain evidence="3">CGMCC 4.7426</strain>
    </source>
</reference>
<sequence>MKYEWGSGGKTPLILLHGLGSAALSFGELATYLSDYHVIAFDLPGHGQAEELQREEDYQPLNIVDKIEAEITKMGLDEFYIAGHSWGADLTLYYVKKYPQHVKGIILLNDGYLPNEGNLEQELKDVEAFHDSVRFPSWESFIESEKSEVDRWSAELEAASRSQVKMVDGELQLAVSKFTAKSVVKGRYVEPNDDAYTNITPTCSLAPGYRT</sequence>
<accession>A0ABV9DPM1</accession>
<dbReference type="RefSeq" id="WP_390299681.1">
    <property type="nucleotide sequence ID" value="NZ_JBHSFU010000015.1"/>
</dbReference>
<evidence type="ECO:0000313" key="2">
    <source>
        <dbReference type="EMBL" id="MFC4560136.1"/>
    </source>
</evidence>
<feature type="domain" description="AB hydrolase-1" evidence="1">
    <location>
        <begin position="12"/>
        <end position="110"/>
    </location>
</feature>
<comment type="caution">
    <text evidence="2">The sequence shown here is derived from an EMBL/GenBank/DDBJ whole genome shotgun (WGS) entry which is preliminary data.</text>
</comment>
<protein>
    <submittedName>
        <fullName evidence="2">Alpha/beta fold hydrolase</fullName>
    </submittedName>
</protein>
<dbReference type="PANTHER" id="PTHR43798">
    <property type="entry name" value="MONOACYLGLYCEROL LIPASE"/>
    <property type="match status" value="1"/>
</dbReference>
<dbReference type="Gene3D" id="3.40.50.1820">
    <property type="entry name" value="alpha/beta hydrolase"/>
    <property type="match status" value="1"/>
</dbReference>
<dbReference type="Proteomes" id="UP001595989">
    <property type="component" value="Unassembled WGS sequence"/>
</dbReference>
<dbReference type="InterPro" id="IPR050266">
    <property type="entry name" value="AB_hydrolase_sf"/>
</dbReference>
<keyword evidence="2" id="KW-0378">Hydrolase</keyword>
<evidence type="ECO:0000259" key="1">
    <source>
        <dbReference type="Pfam" id="PF00561"/>
    </source>
</evidence>
<dbReference type="PRINTS" id="PR00111">
    <property type="entry name" value="ABHYDROLASE"/>
</dbReference>
<organism evidence="2 3">
    <name type="scientific">Virgibacillus kekensis</name>
    <dbReference type="NCBI Taxonomy" id="202261"/>
    <lineage>
        <taxon>Bacteria</taxon>
        <taxon>Bacillati</taxon>
        <taxon>Bacillota</taxon>
        <taxon>Bacilli</taxon>
        <taxon>Bacillales</taxon>
        <taxon>Bacillaceae</taxon>
        <taxon>Virgibacillus</taxon>
    </lineage>
</organism>
<dbReference type="Pfam" id="PF00561">
    <property type="entry name" value="Abhydrolase_1"/>
    <property type="match status" value="1"/>
</dbReference>
<name>A0ABV9DPM1_9BACI</name>
<keyword evidence="3" id="KW-1185">Reference proteome</keyword>
<proteinExistence type="predicted"/>